<dbReference type="SUPFAM" id="SSF49478">
    <property type="entry name" value="Cna protein B-type domain"/>
    <property type="match status" value="1"/>
</dbReference>
<dbReference type="Pfam" id="PF22058">
    <property type="entry name" value="X25_BaPul_like"/>
    <property type="match status" value="3"/>
</dbReference>
<dbReference type="Gene3D" id="2.60.120.260">
    <property type="entry name" value="Galactose-binding domain-like"/>
    <property type="match status" value="1"/>
</dbReference>
<accession>A0A7G5XCI5</accession>
<feature type="domain" description="Amylopullulanase X25" evidence="9">
    <location>
        <begin position="294"/>
        <end position="386"/>
    </location>
</feature>
<feature type="domain" description="Amylopullulanase X25" evidence="9">
    <location>
        <begin position="187"/>
        <end position="277"/>
    </location>
</feature>
<dbReference type="CDD" id="cd12962">
    <property type="entry name" value="X25_BaPul_like"/>
    <property type="match status" value="3"/>
</dbReference>
<dbReference type="RefSeq" id="WP_182801453.1">
    <property type="nucleotide sequence ID" value="NZ_CP060007.1"/>
</dbReference>
<dbReference type="InterPro" id="IPR008979">
    <property type="entry name" value="Galactose-bd-like_sf"/>
</dbReference>
<comment type="subcellular location">
    <subcellularLocation>
        <location evidence="1">Secreted</location>
    </subcellularLocation>
</comment>
<feature type="domain" description="Amylopullulanase X25" evidence="9">
    <location>
        <begin position="401"/>
        <end position="492"/>
    </location>
</feature>
<evidence type="ECO:0000256" key="1">
    <source>
        <dbReference type="ARBA" id="ARBA00004613"/>
    </source>
</evidence>
<evidence type="ECO:0000313" key="10">
    <source>
        <dbReference type="EMBL" id="QNA43188.1"/>
    </source>
</evidence>
<evidence type="ECO:0000256" key="3">
    <source>
        <dbReference type="ARBA" id="ARBA00022729"/>
    </source>
</evidence>
<evidence type="ECO:0000313" key="11">
    <source>
        <dbReference type="Proteomes" id="UP000515344"/>
    </source>
</evidence>
<dbReference type="InterPro" id="IPR003305">
    <property type="entry name" value="CenC_carb-bd"/>
</dbReference>
<name>A0A7G5XCI5_9BACT</name>
<evidence type="ECO:0000256" key="5">
    <source>
        <dbReference type="SAM" id="SignalP"/>
    </source>
</evidence>
<keyword evidence="2" id="KW-0964">Secreted</keyword>
<evidence type="ECO:0000259" key="7">
    <source>
        <dbReference type="Pfam" id="PF17210"/>
    </source>
</evidence>
<dbReference type="KEGG" id="lacs:H4075_13990"/>
<protein>
    <submittedName>
        <fullName evidence="10">Carbohydrate binding domain-containing protein</fullName>
    </submittedName>
</protein>
<feature type="domain" description="SD-repeat containing protein B" evidence="7">
    <location>
        <begin position="507"/>
        <end position="573"/>
    </location>
</feature>
<feature type="chain" id="PRO_5028922845" evidence="5">
    <location>
        <begin position="19"/>
        <end position="844"/>
    </location>
</feature>
<proteinExistence type="predicted"/>
<keyword evidence="3 5" id="KW-0732">Signal</keyword>
<evidence type="ECO:0000256" key="2">
    <source>
        <dbReference type="ARBA" id="ARBA00022525"/>
    </source>
</evidence>
<dbReference type="InterPro" id="IPR054409">
    <property type="entry name" value="X25_BaPul-like"/>
</dbReference>
<keyword evidence="4" id="KW-0378">Hydrolase</keyword>
<dbReference type="Pfam" id="PF02018">
    <property type="entry name" value="CBM_4_9"/>
    <property type="match status" value="1"/>
</dbReference>
<dbReference type="Pfam" id="PF18962">
    <property type="entry name" value="Por_Secre_tail"/>
    <property type="match status" value="1"/>
</dbReference>
<gene>
    <name evidence="10" type="ORF">H4075_13990</name>
</gene>
<evidence type="ECO:0000259" key="9">
    <source>
        <dbReference type="Pfam" id="PF22058"/>
    </source>
</evidence>
<organism evidence="10 11">
    <name type="scientific">Lacibacter sediminis</name>
    <dbReference type="NCBI Taxonomy" id="2760713"/>
    <lineage>
        <taxon>Bacteria</taxon>
        <taxon>Pseudomonadati</taxon>
        <taxon>Bacteroidota</taxon>
        <taxon>Chitinophagia</taxon>
        <taxon>Chitinophagales</taxon>
        <taxon>Chitinophagaceae</taxon>
        <taxon>Lacibacter</taxon>
    </lineage>
</organism>
<dbReference type="InterPro" id="IPR033764">
    <property type="entry name" value="Sdr_B"/>
</dbReference>
<dbReference type="Pfam" id="PF17210">
    <property type="entry name" value="SdrD_B"/>
    <property type="match status" value="1"/>
</dbReference>
<keyword evidence="11" id="KW-1185">Reference proteome</keyword>
<sequence>MKAILLKLIVLWSALSIATQGKSQNLLADGGFNTTTSITAFYTDPVPYYTWSSWQNGGTNINAVVEAGVCHYYLSNAGSSSWEVQLDQWGFVLTQNMRYRLSFDVKADANRSFGVYVGENGGGWTNLNAGNYNQTATTNWQTKTMEFDATVVFPLHKLSFEMGGQNIGMYFDNVLLQQIGAATPPLVIIAGNFQSELGCSSDWMPDCNTTALTYNNSTGLYSGTLNIPAGCYQYKVTVGGSWAINYGDQGIAGGANISLAVPVTGAVSFTYDPATHLVTTSPYASGFSSYCLPQVVLAGSMQNELGCSGDWDPACVNSKLTFNTTSGLFEGTFMIPAGCYEYRVVENGDWVTNFGRYGNPADPNYLLSVPGSTTQVKFTYNPVTHMVQSLYNSFVCQPNAVTIVGSFQSELGCSGDWQAGCINTGLQFDAAAQSWVDTFFIPAGKWEFKVILNNSWVENYGMYGQLNGDNYVLDVCFPSNVIFRYNHDGHWVNTQFITNGVCVTKVYDPNINGYTDYGEQLMQGISFTITGNGFTQSAVTNSEGRVAFTGMPNGEYMIKETIPAGYYTTIADSQMVYVYDGMATVNFGNVCLGAGGAKGMGYWMNKQGEAAVKAAFKMDQVLWELRNLNLRNADGGSFDPYLFSDYRNWLQNANAKNMSHMLSAQLSVMYLNYLMGYVDAGRYVYTPGCGFWSGKFMNVNVLMWYTNYYLQFTPSSTGNDPERSYLECLKDALDHANNNLTFVQLQPCGATAPARVTEEPVIARVNALKIWPNPSNSSFTLRFSDAAVNEPVQIRVLDVTGKQVYTVKGFANTDYRFGEQFKPGVYLVELIRSNERSTMKLVKQ</sequence>
<evidence type="ECO:0000259" key="6">
    <source>
        <dbReference type="Pfam" id="PF02018"/>
    </source>
</evidence>
<dbReference type="InterPro" id="IPR013783">
    <property type="entry name" value="Ig-like_fold"/>
</dbReference>
<dbReference type="AlphaFoldDB" id="A0A7G5XCI5"/>
<dbReference type="GO" id="GO:0005576">
    <property type="term" value="C:extracellular region"/>
    <property type="evidence" value="ECO:0007669"/>
    <property type="project" value="UniProtKB-SubCell"/>
</dbReference>
<dbReference type="Gene3D" id="2.60.40.10">
    <property type="entry name" value="Immunoglobulins"/>
    <property type="match status" value="4"/>
</dbReference>
<reference evidence="11" key="1">
    <citation type="submission" date="2020-08" db="EMBL/GenBank/DDBJ databases">
        <title>Lacibacter sp. S13-6-6 genome sequencing.</title>
        <authorList>
            <person name="Jin L."/>
        </authorList>
    </citation>
    <scope>NUCLEOTIDE SEQUENCE [LARGE SCALE GENOMIC DNA]</scope>
    <source>
        <strain evidence="11">S13-6-6</strain>
    </source>
</reference>
<feature type="signal peptide" evidence="5">
    <location>
        <begin position="1"/>
        <end position="18"/>
    </location>
</feature>
<feature type="domain" description="Secretion system C-terminal sorting" evidence="8">
    <location>
        <begin position="770"/>
        <end position="842"/>
    </location>
</feature>
<dbReference type="GO" id="GO:0016798">
    <property type="term" value="F:hydrolase activity, acting on glycosyl bonds"/>
    <property type="evidence" value="ECO:0007669"/>
    <property type="project" value="InterPro"/>
</dbReference>
<dbReference type="Proteomes" id="UP000515344">
    <property type="component" value="Chromosome"/>
</dbReference>
<evidence type="ECO:0000256" key="4">
    <source>
        <dbReference type="ARBA" id="ARBA00022801"/>
    </source>
</evidence>
<feature type="domain" description="CBM-cenC" evidence="6">
    <location>
        <begin position="50"/>
        <end position="150"/>
    </location>
</feature>
<dbReference type="InterPro" id="IPR026444">
    <property type="entry name" value="Secre_tail"/>
</dbReference>
<dbReference type="EMBL" id="CP060007">
    <property type="protein sequence ID" value="QNA43188.1"/>
    <property type="molecule type" value="Genomic_DNA"/>
</dbReference>
<evidence type="ECO:0000259" key="8">
    <source>
        <dbReference type="Pfam" id="PF18962"/>
    </source>
</evidence>
<dbReference type="SUPFAM" id="SSF49785">
    <property type="entry name" value="Galactose-binding domain-like"/>
    <property type="match status" value="1"/>
</dbReference>
<dbReference type="NCBIfam" id="TIGR04183">
    <property type="entry name" value="Por_Secre_tail"/>
    <property type="match status" value="1"/>
</dbReference>